<evidence type="ECO:0000313" key="3">
    <source>
        <dbReference type="EMBL" id="WCG23734.1"/>
    </source>
</evidence>
<dbReference type="AlphaFoldDB" id="A0AAF0BH43"/>
<accession>A0AAF0BH43</accession>
<proteinExistence type="inferred from homology"/>
<sequence length="249" mass="29238">MEAQTIDEQQLNQVFKKNVFIQNLDNDLSVVELKIIDFLISKIKPEDTSAMEYHTTFANFYKVMGLSKSGTLKKSIIKALRDLKQKEVVIRDEENNKTRYGSWISYFDIHDDNSVTVKLSEALEPYIINLKEQTHYTKYYLRDISLLKSRYSILMYQLLASHNFKAKAILPADYIVEYFNKSDYPFYRVNDLWLKKAIDEINEKTGMRVRYDVVKKGNKASHVVFTFPTESRRQSVQGKVPMIDWTKGE</sequence>
<dbReference type="InterPro" id="IPR036388">
    <property type="entry name" value="WH-like_DNA-bd_sf"/>
</dbReference>
<dbReference type="RefSeq" id="WP_172442040.1">
    <property type="nucleotide sequence ID" value="NZ_CP081835.1"/>
</dbReference>
<dbReference type="InterPro" id="IPR000525">
    <property type="entry name" value="Initiator_Rep_WH1"/>
</dbReference>
<evidence type="ECO:0000313" key="4">
    <source>
        <dbReference type="Proteomes" id="UP001179600"/>
    </source>
</evidence>
<protein>
    <submittedName>
        <fullName evidence="3">Replication initiation protein</fullName>
    </submittedName>
</protein>
<dbReference type="GO" id="GO:0006270">
    <property type="term" value="P:DNA replication initiation"/>
    <property type="evidence" value="ECO:0007669"/>
    <property type="project" value="InterPro"/>
</dbReference>
<evidence type="ECO:0000256" key="1">
    <source>
        <dbReference type="ARBA" id="ARBA00038283"/>
    </source>
</evidence>
<dbReference type="Proteomes" id="UP001179600">
    <property type="component" value="Plasmid pK204-1-B"/>
</dbReference>
<reference evidence="3" key="1">
    <citation type="submission" date="2023-01" db="EMBL/GenBank/DDBJ databases">
        <title>Oxazolidinone resistance genes in florfenicol resistant enterococci from beef cattle and veal calves at slaughter.</title>
        <authorList>
            <person name="Biggel M."/>
        </authorList>
    </citation>
    <scope>NUCLEOTIDE SEQUENCE</scope>
    <source>
        <strain evidence="3">K204-1</strain>
        <plasmid evidence="3">pK204-1-B</plasmid>
    </source>
</reference>
<keyword evidence="3" id="KW-0614">Plasmid</keyword>
<dbReference type="EMBL" id="CP116509">
    <property type="protein sequence ID" value="WCG23734.1"/>
    <property type="molecule type" value="Genomic_DNA"/>
</dbReference>
<dbReference type="InterPro" id="IPR036390">
    <property type="entry name" value="WH_DNA-bd_sf"/>
</dbReference>
<dbReference type="SUPFAM" id="SSF46785">
    <property type="entry name" value="Winged helix' DNA-binding domain"/>
    <property type="match status" value="2"/>
</dbReference>
<geneLocation type="plasmid" evidence="3 4">
    <name>pK204-1-B</name>
</geneLocation>
<comment type="similarity">
    <text evidence="1">Belongs to the initiator RepB protein family.</text>
</comment>
<dbReference type="GO" id="GO:0003887">
    <property type="term" value="F:DNA-directed DNA polymerase activity"/>
    <property type="evidence" value="ECO:0007669"/>
    <property type="project" value="InterPro"/>
</dbReference>
<organism evidence="3 4">
    <name type="scientific">Vagococcus lutrae</name>
    <dbReference type="NCBI Taxonomy" id="81947"/>
    <lineage>
        <taxon>Bacteria</taxon>
        <taxon>Bacillati</taxon>
        <taxon>Bacillota</taxon>
        <taxon>Bacilli</taxon>
        <taxon>Lactobacillales</taxon>
        <taxon>Enterococcaceae</taxon>
        <taxon>Vagococcus</taxon>
    </lineage>
</organism>
<dbReference type="GeneID" id="72386093"/>
<name>A0AAF0BH43_9ENTE</name>
<dbReference type="Pfam" id="PF01051">
    <property type="entry name" value="Rep3_N"/>
    <property type="match status" value="1"/>
</dbReference>
<dbReference type="Pfam" id="PF21205">
    <property type="entry name" value="Rep3_C"/>
    <property type="match status" value="1"/>
</dbReference>
<dbReference type="Gene3D" id="1.10.10.10">
    <property type="entry name" value="Winged helix-like DNA-binding domain superfamily/Winged helix DNA-binding domain"/>
    <property type="match status" value="2"/>
</dbReference>
<gene>
    <name evidence="3" type="ORF">PML95_10205</name>
</gene>
<evidence type="ECO:0000259" key="2">
    <source>
        <dbReference type="Pfam" id="PF01051"/>
    </source>
</evidence>
<feature type="domain" description="Initiator Rep protein WH1" evidence="2">
    <location>
        <begin position="14"/>
        <end position="159"/>
    </location>
</feature>